<feature type="compositionally biased region" description="Polar residues" evidence="2">
    <location>
        <begin position="1"/>
        <end position="27"/>
    </location>
</feature>
<sequence>MSQRPRTTLSEQTIESNLTGLSNTDGVTSKKKARRLLSNWLASGLCTKEETAVIIAIKKKSRREQLRIGQARYRQKHRKIEQQEQQNVQRLREEIQMLKLKHESIRCQSVTTPSPWNIVSKVFHLIETCFRSPSCVTSVEEMKKSIDIRRSLRYLTSVITSDVAMGELHGFDPLLAQVRCYPLYFGHPNLELNQVEMVAPSIMSATATLSLTINELTLERVFPHLKKLNTSYGGIEHKSLCRRLVGQRLNCSCTMTFLFNEENQHLERLEVSMGLLPSLVQALGDMEVGLFVYEGALVSSECTWEV</sequence>
<evidence type="ECO:0008006" key="5">
    <source>
        <dbReference type="Google" id="ProtNLM"/>
    </source>
</evidence>
<protein>
    <recommendedName>
        <fullName evidence="5">BZIP domain-containing protein</fullName>
    </recommendedName>
</protein>
<evidence type="ECO:0000256" key="2">
    <source>
        <dbReference type="SAM" id="MobiDB-lite"/>
    </source>
</evidence>
<evidence type="ECO:0000313" key="4">
    <source>
        <dbReference type="Proteomes" id="UP000702964"/>
    </source>
</evidence>
<keyword evidence="1" id="KW-0175">Coiled coil</keyword>
<dbReference type="CDD" id="cd14686">
    <property type="entry name" value="bZIP"/>
    <property type="match status" value="1"/>
</dbReference>
<feature type="coiled-coil region" evidence="1">
    <location>
        <begin position="74"/>
        <end position="108"/>
    </location>
</feature>
<organism evidence="3 4">
    <name type="scientific">Phytophthora kernoviae 00238/432</name>
    <dbReference type="NCBI Taxonomy" id="1284355"/>
    <lineage>
        <taxon>Eukaryota</taxon>
        <taxon>Sar</taxon>
        <taxon>Stramenopiles</taxon>
        <taxon>Oomycota</taxon>
        <taxon>Peronosporomycetes</taxon>
        <taxon>Peronosporales</taxon>
        <taxon>Peronosporaceae</taxon>
        <taxon>Phytophthora</taxon>
    </lineage>
</organism>
<accession>A0A8J4W7T2</accession>
<reference evidence="3" key="2">
    <citation type="submission" date="2020-02" db="EMBL/GenBank/DDBJ databases">
        <authorList>
            <person name="Studholme D.J."/>
        </authorList>
    </citation>
    <scope>NUCLEOTIDE SEQUENCE</scope>
    <source>
        <strain evidence="3">00238/432</strain>
    </source>
</reference>
<dbReference type="Proteomes" id="UP000702964">
    <property type="component" value="Unassembled WGS sequence"/>
</dbReference>
<dbReference type="AlphaFoldDB" id="A0A8J4W7T2"/>
<reference evidence="3" key="1">
    <citation type="journal article" date="2015" name="Genom Data">
        <title>Draft genome sequences of Phytophthora kernoviae and Phytophthora ramorum lineage EU2 from Scotland.</title>
        <authorList>
            <person name="Sambles C."/>
            <person name="Schlenzig A."/>
            <person name="O'Neill P."/>
            <person name="Grant M."/>
            <person name="Studholme D.J."/>
        </authorList>
    </citation>
    <scope>NUCLEOTIDE SEQUENCE</scope>
    <source>
        <strain evidence="3">00238/432</strain>
    </source>
</reference>
<gene>
    <name evidence="3" type="ORF">G195_005780</name>
</gene>
<dbReference type="EMBL" id="AOFI03000124">
    <property type="protein sequence ID" value="KAF4321052.1"/>
    <property type="molecule type" value="Genomic_DNA"/>
</dbReference>
<comment type="caution">
    <text evidence="3">The sequence shown here is derived from an EMBL/GenBank/DDBJ whole genome shotgun (WGS) entry which is preliminary data.</text>
</comment>
<feature type="region of interest" description="Disordered" evidence="2">
    <location>
        <begin position="1"/>
        <end position="28"/>
    </location>
</feature>
<evidence type="ECO:0000313" key="3">
    <source>
        <dbReference type="EMBL" id="KAF4321052.1"/>
    </source>
</evidence>
<evidence type="ECO:0000256" key="1">
    <source>
        <dbReference type="SAM" id="Coils"/>
    </source>
</evidence>
<name>A0A8J4W7T2_9STRA</name>
<proteinExistence type="predicted"/>